<dbReference type="Proteomes" id="UP000316095">
    <property type="component" value="Unassembled WGS sequence"/>
</dbReference>
<dbReference type="RefSeq" id="WP_146504391.1">
    <property type="nucleotide sequence ID" value="NZ_SJPG01000001.1"/>
</dbReference>
<dbReference type="OrthoDB" id="283378at2"/>
<dbReference type="GO" id="GO:0000724">
    <property type="term" value="P:double-strand break repair via homologous recombination"/>
    <property type="evidence" value="ECO:0007669"/>
    <property type="project" value="TreeGrafter"/>
</dbReference>
<dbReference type="PANTHER" id="PTHR12162">
    <property type="entry name" value="NIBRIN-RELATED"/>
    <property type="match status" value="1"/>
</dbReference>
<feature type="compositionally biased region" description="Basic and acidic residues" evidence="4">
    <location>
        <begin position="290"/>
        <end position="305"/>
    </location>
</feature>
<feature type="region of interest" description="Disordered" evidence="4">
    <location>
        <begin position="212"/>
        <end position="331"/>
    </location>
</feature>
<comment type="similarity">
    <text evidence="3">Belongs to the Nibrin family.</text>
</comment>
<dbReference type="GO" id="GO:0003684">
    <property type="term" value="F:damaged DNA binding"/>
    <property type="evidence" value="ECO:0007669"/>
    <property type="project" value="TreeGrafter"/>
</dbReference>
<feature type="domain" description="FHA" evidence="5">
    <location>
        <begin position="25"/>
        <end position="74"/>
    </location>
</feature>
<feature type="compositionally biased region" description="Acidic residues" evidence="4">
    <location>
        <begin position="126"/>
        <end position="135"/>
    </location>
</feature>
<gene>
    <name evidence="6" type="primary">fhaA_3</name>
    <name evidence="6" type="ORF">Pan54_32880</name>
</gene>
<proteinExistence type="inferred from homology"/>
<evidence type="ECO:0000256" key="4">
    <source>
        <dbReference type="SAM" id="MobiDB-lite"/>
    </source>
</evidence>
<name>A0A5C5XHA5_9PLAN</name>
<dbReference type="PROSITE" id="PS50006">
    <property type="entry name" value="FHA_DOMAIN"/>
    <property type="match status" value="1"/>
</dbReference>
<reference evidence="6 7" key="1">
    <citation type="submission" date="2019-02" db="EMBL/GenBank/DDBJ databases">
        <title>Deep-cultivation of Planctomycetes and their phenomic and genomic characterization uncovers novel biology.</title>
        <authorList>
            <person name="Wiegand S."/>
            <person name="Jogler M."/>
            <person name="Boedeker C."/>
            <person name="Pinto D."/>
            <person name="Vollmers J."/>
            <person name="Rivas-Marin E."/>
            <person name="Kohn T."/>
            <person name="Peeters S.H."/>
            <person name="Heuer A."/>
            <person name="Rast P."/>
            <person name="Oberbeckmann S."/>
            <person name="Bunk B."/>
            <person name="Jeske O."/>
            <person name="Meyerdierks A."/>
            <person name="Storesund J.E."/>
            <person name="Kallscheuer N."/>
            <person name="Luecker S."/>
            <person name="Lage O.M."/>
            <person name="Pohl T."/>
            <person name="Merkel B.J."/>
            <person name="Hornburger P."/>
            <person name="Mueller R.-W."/>
            <person name="Bruemmer F."/>
            <person name="Labrenz M."/>
            <person name="Spormann A.M."/>
            <person name="Op Den Camp H."/>
            <person name="Overmann J."/>
            <person name="Amann R."/>
            <person name="Jetten M.S.M."/>
            <person name="Mascher T."/>
            <person name="Medema M.H."/>
            <person name="Devos D.P."/>
            <person name="Kaster A.-K."/>
            <person name="Ovreas L."/>
            <person name="Rohde M."/>
            <person name="Galperin M.Y."/>
            <person name="Jogler C."/>
        </authorList>
    </citation>
    <scope>NUCLEOTIDE SEQUENCE [LARGE SCALE GENOMIC DNA]</scope>
    <source>
        <strain evidence="6 7">Pan54</strain>
    </source>
</reference>
<evidence type="ECO:0000256" key="1">
    <source>
        <dbReference type="ARBA" id="ARBA00022763"/>
    </source>
</evidence>
<feature type="compositionally biased region" description="Acidic residues" evidence="4">
    <location>
        <begin position="260"/>
        <end position="269"/>
    </location>
</feature>
<sequence length="331" mass="36830">MLTADLRILSGKHEGKVISLTTKKFLIGRGEDCHMRPNNDLVSRHHCVFTLDEYSVRLRDLGSTNGTHVNDEPLKGQTVLNTGDKIRIGKLEFSITVKEGAPVAAEVASEPGEPLELSGETISESDQYEDSESDGDSTGTETIHDLSDSPTDTQMMNEGDTQFFPPQQQYPGQQPLQYAPGSMPPGYGYPQMPGYPPQMPMGQFPYPQMPGYPQQYQMPGYPQGYPMPNQQMPGYPQQQQPQQQQPQYQQPQYQQPQPEQDYEVEEEEPSANKKSGSEIPVKLPDPSETGAKEEAKVENAGRESAGKSFAEENPSSKAGDIIQQYMRRRPS</sequence>
<feature type="compositionally biased region" description="Polar residues" evidence="4">
    <location>
        <begin position="148"/>
        <end position="160"/>
    </location>
</feature>
<dbReference type="SUPFAM" id="SSF49879">
    <property type="entry name" value="SMAD/FHA domain"/>
    <property type="match status" value="1"/>
</dbReference>
<evidence type="ECO:0000313" key="7">
    <source>
        <dbReference type="Proteomes" id="UP000316095"/>
    </source>
</evidence>
<evidence type="ECO:0000256" key="3">
    <source>
        <dbReference type="ARBA" id="ARBA00044757"/>
    </source>
</evidence>
<dbReference type="AlphaFoldDB" id="A0A5C5XHA5"/>
<keyword evidence="1" id="KW-0227">DNA damage</keyword>
<dbReference type="CDD" id="cd00060">
    <property type="entry name" value="FHA"/>
    <property type="match status" value="1"/>
</dbReference>
<dbReference type="PANTHER" id="PTHR12162:SF0">
    <property type="entry name" value="NIBRIN"/>
    <property type="match status" value="1"/>
</dbReference>
<organism evidence="6 7">
    <name type="scientific">Rubinisphaera italica</name>
    <dbReference type="NCBI Taxonomy" id="2527969"/>
    <lineage>
        <taxon>Bacteria</taxon>
        <taxon>Pseudomonadati</taxon>
        <taxon>Planctomycetota</taxon>
        <taxon>Planctomycetia</taxon>
        <taxon>Planctomycetales</taxon>
        <taxon>Planctomycetaceae</taxon>
        <taxon>Rubinisphaera</taxon>
    </lineage>
</organism>
<dbReference type="InterPro" id="IPR008984">
    <property type="entry name" value="SMAD_FHA_dom_sf"/>
</dbReference>
<protein>
    <submittedName>
        <fullName evidence="6">FHA domain-containing protein FhaA</fullName>
    </submittedName>
</protein>
<evidence type="ECO:0000256" key="2">
    <source>
        <dbReference type="ARBA" id="ARBA00023204"/>
    </source>
</evidence>
<feature type="region of interest" description="Disordered" evidence="4">
    <location>
        <begin position="105"/>
        <end position="191"/>
    </location>
</feature>
<accession>A0A5C5XHA5</accession>
<dbReference type="InterPro" id="IPR040227">
    <property type="entry name" value="Nibrin-rel"/>
</dbReference>
<evidence type="ECO:0000313" key="6">
    <source>
        <dbReference type="EMBL" id="TWT62546.1"/>
    </source>
</evidence>
<feature type="compositionally biased region" description="Low complexity" evidence="4">
    <location>
        <begin position="212"/>
        <end position="259"/>
    </location>
</feature>
<dbReference type="InterPro" id="IPR000253">
    <property type="entry name" value="FHA_dom"/>
</dbReference>
<feature type="compositionally biased region" description="Low complexity" evidence="4">
    <location>
        <begin position="162"/>
        <end position="191"/>
    </location>
</feature>
<dbReference type="EMBL" id="SJPG01000001">
    <property type="protein sequence ID" value="TWT62546.1"/>
    <property type="molecule type" value="Genomic_DNA"/>
</dbReference>
<keyword evidence="2" id="KW-0234">DNA repair</keyword>
<evidence type="ECO:0000259" key="5">
    <source>
        <dbReference type="PROSITE" id="PS50006"/>
    </source>
</evidence>
<dbReference type="Gene3D" id="2.60.200.20">
    <property type="match status" value="1"/>
</dbReference>
<dbReference type="SMART" id="SM00240">
    <property type="entry name" value="FHA"/>
    <property type="match status" value="1"/>
</dbReference>
<keyword evidence="7" id="KW-1185">Reference proteome</keyword>
<comment type="caution">
    <text evidence="6">The sequence shown here is derived from an EMBL/GenBank/DDBJ whole genome shotgun (WGS) entry which is preliminary data.</text>
</comment>
<dbReference type="Pfam" id="PF00498">
    <property type="entry name" value="FHA"/>
    <property type="match status" value="1"/>
</dbReference>